<reference evidence="1" key="1">
    <citation type="submission" date="2020-08" db="EMBL/GenBank/DDBJ databases">
        <title>Multicomponent nature underlies the extraordinary mechanical properties of spider dragline silk.</title>
        <authorList>
            <person name="Kono N."/>
            <person name="Nakamura H."/>
            <person name="Mori M."/>
            <person name="Yoshida Y."/>
            <person name="Ohtoshi R."/>
            <person name="Malay A.D."/>
            <person name="Moran D.A.P."/>
            <person name="Tomita M."/>
            <person name="Numata K."/>
            <person name="Arakawa K."/>
        </authorList>
    </citation>
    <scope>NUCLEOTIDE SEQUENCE</scope>
</reference>
<dbReference type="OrthoDB" id="6448808at2759"/>
<dbReference type="AlphaFoldDB" id="A0A8X6YHU4"/>
<proteinExistence type="predicted"/>
<gene>
    <name evidence="1" type="ORF">TNIN_104241</name>
</gene>
<comment type="caution">
    <text evidence="1">The sequence shown here is derived from an EMBL/GenBank/DDBJ whole genome shotgun (WGS) entry which is preliminary data.</text>
</comment>
<name>A0A8X6YHU4_9ARAC</name>
<protein>
    <submittedName>
        <fullName evidence="1">Uncharacterized protein</fullName>
    </submittedName>
</protein>
<organism evidence="1 2">
    <name type="scientific">Trichonephila inaurata madagascariensis</name>
    <dbReference type="NCBI Taxonomy" id="2747483"/>
    <lineage>
        <taxon>Eukaryota</taxon>
        <taxon>Metazoa</taxon>
        <taxon>Ecdysozoa</taxon>
        <taxon>Arthropoda</taxon>
        <taxon>Chelicerata</taxon>
        <taxon>Arachnida</taxon>
        <taxon>Araneae</taxon>
        <taxon>Araneomorphae</taxon>
        <taxon>Entelegynae</taxon>
        <taxon>Araneoidea</taxon>
        <taxon>Nephilidae</taxon>
        <taxon>Trichonephila</taxon>
        <taxon>Trichonephila inaurata</taxon>
    </lineage>
</organism>
<dbReference type="EMBL" id="BMAV01019316">
    <property type="protein sequence ID" value="GFY72267.1"/>
    <property type="molecule type" value="Genomic_DNA"/>
</dbReference>
<keyword evidence="2" id="KW-1185">Reference proteome</keyword>
<sequence length="176" mass="20190">MATFIQGHLPSFLQITAYVLAIEILKISFTWDLGKNVAHTEIQILQFQKPNVQMKEIPKVYSIMVSKICEGLDIEVQLAPIEEGKIWISKFNNQRKRMKYIPTVQSEIVYKLCGALNLEVQLSAANDQKIFIQKQKKEQNKRRISKKVIPIVKSPSIYKFCIALGIEARLDTESPI</sequence>
<dbReference type="Proteomes" id="UP000886998">
    <property type="component" value="Unassembled WGS sequence"/>
</dbReference>
<accession>A0A8X6YHU4</accession>
<evidence type="ECO:0000313" key="1">
    <source>
        <dbReference type="EMBL" id="GFY72267.1"/>
    </source>
</evidence>
<evidence type="ECO:0000313" key="2">
    <source>
        <dbReference type="Proteomes" id="UP000886998"/>
    </source>
</evidence>